<gene>
    <name evidence="3" type="ORF">PIB30_061566</name>
</gene>
<keyword evidence="1" id="KW-0812">Transmembrane</keyword>
<organism evidence="3 4">
    <name type="scientific">Stylosanthes scabra</name>
    <dbReference type="NCBI Taxonomy" id="79078"/>
    <lineage>
        <taxon>Eukaryota</taxon>
        <taxon>Viridiplantae</taxon>
        <taxon>Streptophyta</taxon>
        <taxon>Embryophyta</taxon>
        <taxon>Tracheophyta</taxon>
        <taxon>Spermatophyta</taxon>
        <taxon>Magnoliopsida</taxon>
        <taxon>eudicotyledons</taxon>
        <taxon>Gunneridae</taxon>
        <taxon>Pentapetalae</taxon>
        <taxon>rosids</taxon>
        <taxon>fabids</taxon>
        <taxon>Fabales</taxon>
        <taxon>Fabaceae</taxon>
        <taxon>Papilionoideae</taxon>
        <taxon>50 kb inversion clade</taxon>
        <taxon>dalbergioids sensu lato</taxon>
        <taxon>Dalbergieae</taxon>
        <taxon>Pterocarpus clade</taxon>
        <taxon>Stylosanthes</taxon>
    </lineage>
</organism>
<evidence type="ECO:0000259" key="2">
    <source>
        <dbReference type="PROSITE" id="PS50181"/>
    </source>
</evidence>
<evidence type="ECO:0000313" key="3">
    <source>
        <dbReference type="EMBL" id="MED6185896.1"/>
    </source>
</evidence>
<dbReference type="Proteomes" id="UP001341840">
    <property type="component" value="Unassembled WGS sequence"/>
</dbReference>
<keyword evidence="4" id="KW-1185">Reference proteome</keyword>
<dbReference type="InterPro" id="IPR001810">
    <property type="entry name" value="F-box_dom"/>
</dbReference>
<keyword evidence="1" id="KW-0472">Membrane</keyword>
<feature type="domain" description="F-box" evidence="2">
    <location>
        <begin position="217"/>
        <end position="263"/>
    </location>
</feature>
<evidence type="ECO:0000313" key="4">
    <source>
        <dbReference type="Proteomes" id="UP001341840"/>
    </source>
</evidence>
<dbReference type="InterPro" id="IPR017451">
    <property type="entry name" value="F-box-assoc_interact_dom"/>
</dbReference>
<evidence type="ECO:0000256" key="1">
    <source>
        <dbReference type="SAM" id="Phobius"/>
    </source>
</evidence>
<sequence length="572" mass="64171">MLTSLRLRLQPSNQGVVAPHAKSAFATNIHTRVTLSCRKRATLPPFCTLTSQPHSHAPQQSLYTSIAVSSTPQLRLSQRHLTLLNVVACVTAICATWLFCSAIPTLLAFKRAAESLEKLMDTTREELPDTMAAIRLSGMEISDLTTELSDLGQEITQGVRSSTRAVRSAEQRLRRLATMSPPPSSVSLQTMVSPKVEPDQGGPQGTITLLHISHLKTLLMSLIPDDLLTKILLRLPVKSLRRFKCVSKSWLSLISEPNFAKTHYELGAACTHRVMVIAPEALDAFSIDSDASLHDDSAIVSMKMNFLHRELEPCFDPVQIMGSCRGFLLLKRKVPIENLCLWNPSSGVHKALPTFSSSDFYGFGYDPSTDDYLVVCDKQRLLTDNQIGFFSLRDNSWKIVSTPFPYQKPPNLMPKAGTLLNAPIHWLAFNYNAKVNVIVSFDLKERTFTEISLPRFLDGCSLYTRFHDMWVCGRFLSLCGKDFLNGWMEIWVMKEYKVASSWIKYFSLPGKPMLYKVRPVPCIPFSKFSPKFYTKKNHNILGTCGVATLVRYDALRQLVLRTSLVSKSAWDG</sequence>
<dbReference type="PROSITE" id="PS50181">
    <property type="entry name" value="FBOX"/>
    <property type="match status" value="1"/>
</dbReference>
<dbReference type="Pfam" id="PF00646">
    <property type="entry name" value="F-box"/>
    <property type="match status" value="1"/>
</dbReference>
<dbReference type="InterPro" id="IPR006527">
    <property type="entry name" value="F-box-assoc_dom_typ1"/>
</dbReference>
<accession>A0ABU6WJ38</accession>
<keyword evidence="1" id="KW-1133">Transmembrane helix</keyword>
<dbReference type="SUPFAM" id="SSF81383">
    <property type="entry name" value="F-box domain"/>
    <property type="match status" value="1"/>
</dbReference>
<dbReference type="InterPro" id="IPR036047">
    <property type="entry name" value="F-box-like_dom_sf"/>
</dbReference>
<reference evidence="3 4" key="1">
    <citation type="journal article" date="2023" name="Plants (Basel)">
        <title>Bridging the Gap: Combining Genomics and Transcriptomics Approaches to Understand Stylosanthes scabra, an Orphan Legume from the Brazilian Caatinga.</title>
        <authorList>
            <person name="Ferreira-Neto J.R.C."/>
            <person name="da Silva M.D."/>
            <person name="Binneck E."/>
            <person name="de Melo N.F."/>
            <person name="da Silva R.H."/>
            <person name="de Melo A.L.T.M."/>
            <person name="Pandolfi V."/>
            <person name="Bustamante F.O."/>
            <person name="Brasileiro-Vidal A.C."/>
            <person name="Benko-Iseppon A.M."/>
        </authorList>
    </citation>
    <scope>NUCLEOTIDE SEQUENCE [LARGE SCALE GENOMIC DNA]</scope>
    <source>
        <tissue evidence="3">Leaves</tissue>
    </source>
</reference>
<proteinExistence type="predicted"/>
<dbReference type="SMART" id="SM00256">
    <property type="entry name" value="FBOX"/>
    <property type="match status" value="1"/>
</dbReference>
<dbReference type="CDD" id="cd22157">
    <property type="entry name" value="F-box_AtFBW1-like"/>
    <property type="match status" value="1"/>
</dbReference>
<dbReference type="PANTHER" id="PTHR33825">
    <property type="entry name" value="CHITINASE-LIKE PROTEIN"/>
    <property type="match status" value="1"/>
</dbReference>
<comment type="caution">
    <text evidence="3">The sequence shown here is derived from an EMBL/GenBank/DDBJ whole genome shotgun (WGS) entry which is preliminary data.</text>
</comment>
<dbReference type="PANTHER" id="PTHR33825:SF5">
    <property type="entry name" value="TRANSMEMBRANE PROTEIN"/>
    <property type="match status" value="1"/>
</dbReference>
<name>A0ABU6WJ38_9FABA</name>
<dbReference type="Gene3D" id="1.20.1280.50">
    <property type="match status" value="1"/>
</dbReference>
<dbReference type="EMBL" id="JASCZI010181802">
    <property type="protein sequence ID" value="MED6185896.1"/>
    <property type="molecule type" value="Genomic_DNA"/>
</dbReference>
<dbReference type="Pfam" id="PF07734">
    <property type="entry name" value="FBA_1"/>
    <property type="match status" value="1"/>
</dbReference>
<protein>
    <recommendedName>
        <fullName evidence="2">F-box domain-containing protein</fullName>
    </recommendedName>
</protein>
<feature type="transmembrane region" description="Helical" evidence="1">
    <location>
        <begin position="83"/>
        <end position="109"/>
    </location>
</feature>
<dbReference type="NCBIfam" id="TIGR01640">
    <property type="entry name" value="F_box_assoc_1"/>
    <property type="match status" value="1"/>
</dbReference>